<feature type="non-terminal residue" evidence="3">
    <location>
        <position position="1"/>
    </location>
</feature>
<evidence type="ECO:0000256" key="1">
    <source>
        <dbReference type="SAM" id="MobiDB-lite"/>
    </source>
</evidence>
<evidence type="ECO:0000313" key="3">
    <source>
        <dbReference type="EMBL" id="CAG7875787.1"/>
    </source>
</evidence>
<proteinExistence type="predicted"/>
<dbReference type="Gramene" id="A05p23080.2_BraZ1">
    <property type="protein sequence ID" value="A05p23080.2_BraZ1.CDS"/>
    <property type="gene ID" value="A05g23080.2_BraZ1"/>
</dbReference>
<dbReference type="AlphaFoldDB" id="A0A8D9DL78"/>
<organism evidence="3 4">
    <name type="scientific">Brassica campestris</name>
    <name type="common">Field mustard</name>
    <dbReference type="NCBI Taxonomy" id="3711"/>
    <lineage>
        <taxon>Eukaryota</taxon>
        <taxon>Viridiplantae</taxon>
        <taxon>Streptophyta</taxon>
        <taxon>Embryophyta</taxon>
        <taxon>Tracheophyta</taxon>
        <taxon>Spermatophyta</taxon>
        <taxon>Magnoliopsida</taxon>
        <taxon>eudicotyledons</taxon>
        <taxon>Gunneridae</taxon>
        <taxon>Pentapetalae</taxon>
        <taxon>rosids</taxon>
        <taxon>malvids</taxon>
        <taxon>Brassicales</taxon>
        <taxon>Brassicaceae</taxon>
        <taxon>Brassiceae</taxon>
        <taxon>Brassica</taxon>
    </lineage>
</organism>
<dbReference type="EMBL" id="LS974621">
    <property type="protein sequence ID" value="CAG7875787.1"/>
    <property type="molecule type" value="Genomic_DNA"/>
</dbReference>
<keyword evidence="2" id="KW-0812">Transmembrane</keyword>
<feature type="region of interest" description="Disordered" evidence="1">
    <location>
        <begin position="1"/>
        <end position="85"/>
    </location>
</feature>
<dbReference type="Proteomes" id="UP000694005">
    <property type="component" value="Chromosome A05"/>
</dbReference>
<feature type="transmembrane region" description="Helical" evidence="2">
    <location>
        <begin position="124"/>
        <end position="145"/>
    </location>
</feature>
<reference evidence="3 4" key="1">
    <citation type="submission" date="2021-07" db="EMBL/GenBank/DDBJ databases">
        <authorList>
            <consortium name="Genoscope - CEA"/>
            <person name="William W."/>
        </authorList>
    </citation>
    <scope>NUCLEOTIDE SEQUENCE [LARGE SCALE GENOMIC DNA]</scope>
</reference>
<accession>A0A8D9DL78</accession>
<sequence length="150" mass="16748">CNILGQAQKETQVQEAQEEETLDITPPIAYKRRSSPRVQPQERQQAKPCPSRTPPPPPLAAAAPSPAKPAASRPRSPSRRNRAPSRRLLDSVSILYSPLFLQVWPRGSGSRCPYGASVFSSLSFMTPFFLNIFSLSFHLTFQFLVEFGFM</sequence>
<evidence type="ECO:0000256" key="2">
    <source>
        <dbReference type="SAM" id="Phobius"/>
    </source>
</evidence>
<feature type="compositionally biased region" description="Low complexity" evidence="1">
    <location>
        <begin position="60"/>
        <end position="75"/>
    </location>
</feature>
<feature type="compositionally biased region" description="Low complexity" evidence="1">
    <location>
        <begin position="1"/>
        <end position="15"/>
    </location>
</feature>
<gene>
    <name evidence="3" type="ORF">BRAPAZ1V2_A05P23080.2</name>
</gene>
<feature type="compositionally biased region" description="Basic residues" evidence="1">
    <location>
        <begin position="76"/>
        <end position="85"/>
    </location>
</feature>
<evidence type="ECO:0000313" key="4">
    <source>
        <dbReference type="Proteomes" id="UP000694005"/>
    </source>
</evidence>
<name>A0A8D9DL78_BRACM</name>
<keyword evidence="2" id="KW-1133">Transmembrane helix</keyword>
<protein>
    <submittedName>
        <fullName evidence="3">Uncharacterized protein</fullName>
    </submittedName>
</protein>
<keyword evidence="2" id="KW-0472">Membrane</keyword>